<dbReference type="AlphaFoldDB" id="A0A075HJF3"/>
<evidence type="ECO:0000256" key="1">
    <source>
        <dbReference type="ARBA" id="ARBA00006594"/>
    </source>
</evidence>
<dbReference type="PROSITE" id="PS00092">
    <property type="entry name" value="N6_MTASE"/>
    <property type="match status" value="1"/>
</dbReference>
<name>A0A075HJF3_9EURY</name>
<evidence type="ECO:0000256" key="3">
    <source>
        <dbReference type="ARBA" id="ARBA00022679"/>
    </source>
</evidence>
<evidence type="ECO:0000256" key="2">
    <source>
        <dbReference type="ARBA" id="ARBA00022603"/>
    </source>
</evidence>
<evidence type="ECO:0000313" key="5">
    <source>
        <dbReference type="EMBL" id="AIF16501.1"/>
    </source>
</evidence>
<comment type="similarity">
    <text evidence="1">Belongs to the N(4)/N(6)-methyltransferase family.</text>
</comment>
<organism evidence="5">
    <name type="scientific">uncultured marine group II/III euryarchaeote KM3_74_D01</name>
    <dbReference type="NCBI Taxonomy" id="1456502"/>
    <lineage>
        <taxon>Archaea</taxon>
        <taxon>Methanobacteriati</taxon>
        <taxon>Methanobacteriota</taxon>
        <taxon>environmental samples</taxon>
    </lineage>
</organism>
<dbReference type="GO" id="GO:0008170">
    <property type="term" value="F:N-methyltransferase activity"/>
    <property type="evidence" value="ECO:0007669"/>
    <property type="project" value="InterPro"/>
</dbReference>
<protein>
    <recommendedName>
        <fullName evidence="4">DNA methylase N-4/N-6 domain-containing protein</fullName>
    </recommendedName>
</protein>
<dbReference type="GO" id="GO:0003677">
    <property type="term" value="F:DNA binding"/>
    <property type="evidence" value="ECO:0007669"/>
    <property type="project" value="InterPro"/>
</dbReference>
<dbReference type="InterPro" id="IPR002941">
    <property type="entry name" value="DNA_methylase_N4/N6"/>
</dbReference>
<keyword evidence="3" id="KW-0808">Transferase</keyword>
<dbReference type="REBASE" id="97839">
    <property type="entry name" value="M1.UeuD01ORFAP"/>
</dbReference>
<dbReference type="EMBL" id="KF901057">
    <property type="protein sequence ID" value="AIF16501.1"/>
    <property type="molecule type" value="Genomic_DNA"/>
</dbReference>
<keyword evidence="2" id="KW-0489">Methyltransferase</keyword>
<feature type="domain" description="DNA methylase N-4/N-6" evidence="4">
    <location>
        <begin position="329"/>
        <end position="460"/>
    </location>
</feature>
<reference evidence="5" key="1">
    <citation type="journal article" date="2014" name="Genome Biol. Evol.">
        <title>Pangenome evidence for extensive interdomain horizontal transfer affecting lineage core and shell genes in uncultured planktonic thaumarchaeota and euryarchaeota.</title>
        <authorList>
            <person name="Deschamps P."/>
            <person name="Zivanovic Y."/>
            <person name="Moreira D."/>
            <person name="Rodriguez-Valera F."/>
            <person name="Lopez-Garcia P."/>
        </authorList>
    </citation>
    <scope>NUCLEOTIDE SEQUENCE</scope>
</reference>
<dbReference type="Gene3D" id="3.40.50.150">
    <property type="entry name" value="Vaccinia Virus protein VP39"/>
    <property type="match status" value="1"/>
</dbReference>
<dbReference type="GO" id="GO:0032259">
    <property type="term" value="P:methylation"/>
    <property type="evidence" value="ECO:0007669"/>
    <property type="project" value="UniProtKB-KW"/>
</dbReference>
<dbReference type="SUPFAM" id="SSF53335">
    <property type="entry name" value="S-adenosyl-L-methionine-dependent methyltransferases"/>
    <property type="match status" value="1"/>
</dbReference>
<dbReference type="InterPro" id="IPR002052">
    <property type="entry name" value="DNA_methylase_N6_adenine_CS"/>
</dbReference>
<accession>A0A075HJF3</accession>
<sequence length="716" mass="82276">MGDKSPVWGKRHVVLNDLAPAATFIAANYTMPFDIHAFETEAERILKEVDDEIGWMYETTHTDGRKGRINYTVWSDVFACGECQGDIVFLNEALDFTTKRVRNDFPCPHCNATMTKRRLSRLEDTVYDSALGKSVKLISRKPVLIEYKVGSEKFERRVDESDLAVIKKVESVVLSTHYPIDRMMHAPDDVDKWGDKWRGGSANFTHVHHIFLKRQLIGLTKLLPKVDEVQDTRLRQILKFAFEQTILGMSTLNRYKPIQYGRPGGSQVNQYMSGIIYIASTIAEVTPRYIMDGKLKRLVKAFSDFQTNRGLAFTQTGTCADIGIPNNSVDYIFTDPPFGHNLAYAELNFVVEAFHGVFTHQPDEVIVSKHQEKDVEDYRDLMYDCFREYHRILKPGRWMTMVFSNSQASVWNAINESLLRAGFIIANVRGFSKKQKNFNQVQGVYVDHDLAITCYKPKQATIEQLTSGGDSGVWAMMDEHLGRMPNWIGSSTHMVVDVERTPDHLYDRLVAIHLVHGILLGMNRLDFFAGLEQRYSEREGMYFRANQVPEFERRMLTVDRSEGVLPVFMDRKSAIAWLRFELGRNPTTLQKLTPRFMAASSTWLDKNEPLPELLELLQDNFVEGENGRWKVPDPKKEAELERARKTRNLKRFNELVASKGRIKEIHADVILVGFAKCFEDNDLETYSSIRNRLPASVLDDEQVSMYKMMLDGRLDD</sequence>
<proteinExistence type="inferred from homology"/>
<evidence type="ECO:0000259" key="4">
    <source>
        <dbReference type="Pfam" id="PF01555"/>
    </source>
</evidence>
<dbReference type="InterPro" id="IPR029063">
    <property type="entry name" value="SAM-dependent_MTases_sf"/>
</dbReference>
<dbReference type="Pfam" id="PF01555">
    <property type="entry name" value="N6_N4_Mtase"/>
    <property type="match status" value="1"/>
</dbReference>